<dbReference type="VEuPathDB" id="HostDB:GeneID_118674387"/>
<sequence length="366" mass="38456">MLRGLGGLLFEGSWGQSLASKSPATPGVQCRPYLVAEEFAEAEGNSSGPHSPHSTLAYLEVPLPTQPSPGVPLPPTPTRPALGARRRRCEFALLGCATLLGAVGLGADVAEARAADGEEQRRWLDSLFFHRAGRFPRGLSPPARSPGRPNAASAGPGLAPSATLVSLSSVSDCNSTRSLLRSDSDEAAPAAPSPTPSPLAPSPNANPLVDLELESFKKDPRQSLTPTHVTVTATRAVNRGHRRTPSDGALGQRGAPEPTGPGPGPRDPLDFPLQALFPTHLQPPEFPGRPTTLTFTPRPRPAASRPCLDPRKLVSFSRTLSISPPNRLDTPESPGPPSMQPTLLDMDMEGQSQDSTLPLCGARGSR</sequence>
<reference evidence="2 3" key="1">
    <citation type="journal article" date="2020" name="Nature">
        <title>Six reference-quality genomes reveal evolution of bat adaptations.</title>
        <authorList>
            <person name="Jebb D."/>
            <person name="Huang Z."/>
            <person name="Pippel M."/>
            <person name="Hughes G.M."/>
            <person name="Lavrichenko K."/>
            <person name="Devanna P."/>
            <person name="Winkler S."/>
            <person name="Jermiin L.S."/>
            <person name="Skirmuntt E.C."/>
            <person name="Katzourakis A."/>
            <person name="Burkitt-Gray L."/>
            <person name="Ray D.A."/>
            <person name="Sullivan K.A.M."/>
            <person name="Roscito J.G."/>
            <person name="Kirilenko B.M."/>
            <person name="Davalos L.M."/>
            <person name="Corthals A.P."/>
            <person name="Power M.L."/>
            <person name="Jones G."/>
            <person name="Ransome R.D."/>
            <person name="Dechmann D.K.N."/>
            <person name="Locatelli A.G."/>
            <person name="Puechmaille S.J."/>
            <person name="Fedrigo O."/>
            <person name="Jarvis E.D."/>
            <person name="Hiller M."/>
            <person name="Vernes S.C."/>
            <person name="Myers E.W."/>
            <person name="Teeling E.C."/>
        </authorList>
    </citation>
    <scope>NUCLEOTIDE SEQUENCE [LARGE SCALE GENOMIC DNA]</scope>
    <source>
        <strain evidence="2">MMyoMyo1</strain>
        <tissue evidence="2">Flight muscle</tissue>
    </source>
</reference>
<comment type="caution">
    <text evidence="2">The sequence shown here is derived from an EMBL/GenBank/DDBJ whole genome shotgun (WGS) entry which is preliminary data.</text>
</comment>
<accession>A0A7J7SCI2</accession>
<keyword evidence="3" id="KW-1185">Reference proteome</keyword>
<keyword evidence="2" id="KW-0418">Kinase</keyword>
<dbReference type="GO" id="GO:0016301">
    <property type="term" value="F:kinase activity"/>
    <property type="evidence" value="ECO:0007669"/>
    <property type="project" value="UniProtKB-KW"/>
</dbReference>
<organism evidence="2 3">
    <name type="scientific">Myotis myotis</name>
    <name type="common">Greater mouse-eared bat</name>
    <name type="synonym">Vespertilio myotis</name>
    <dbReference type="NCBI Taxonomy" id="51298"/>
    <lineage>
        <taxon>Eukaryota</taxon>
        <taxon>Metazoa</taxon>
        <taxon>Chordata</taxon>
        <taxon>Craniata</taxon>
        <taxon>Vertebrata</taxon>
        <taxon>Euteleostomi</taxon>
        <taxon>Mammalia</taxon>
        <taxon>Eutheria</taxon>
        <taxon>Laurasiatheria</taxon>
        <taxon>Chiroptera</taxon>
        <taxon>Yangochiroptera</taxon>
        <taxon>Vespertilionidae</taxon>
        <taxon>Myotis</taxon>
    </lineage>
</organism>
<protein>
    <submittedName>
        <fullName evidence="2">Mitogen-activated protein kinase kinase kinase 10</fullName>
    </submittedName>
</protein>
<evidence type="ECO:0000256" key="1">
    <source>
        <dbReference type="SAM" id="MobiDB-lite"/>
    </source>
</evidence>
<feature type="region of interest" description="Disordered" evidence="1">
    <location>
        <begin position="175"/>
        <end position="366"/>
    </location>
</feature>
<gene>
    <name evidence="2" type="ORF">mMyoMyo1_012724</name>
</gene>
<feature type="region of interest" description="Disordered" evidence="1">
    <location>
        <begin position="135"/>
        <end position="157"/>
    </location>
</feature>
<evidence type="ECO:0000313" key="3">
    <source>
        <dbReference type="Proteomes" id="UP000527355"/>
    </source>
</evidence>
<feature type="compositionally biased region" description="Polar residues" evidence="1">
    <location>
        <begin position="222"/>
        <end position="235"/>
    </location>
</feature>
<feature type="compositionally biased region" description="Pro residues" evidence="1">
    <location>
        <begin position="191"/>
        <end position="201"/>
    </location>
</feature>
<dbReference type="AlphaFoldDB" id="A0A7J7SCI2"/>
<proteinExistence type="predicted"/>
<keyword evidence="2" id="KW-0808">Transferase</keyword>
<name>A0A7J7SCI2_MYOMY</name>
<dbReference type="Proteomes" id="UP000527355">
    <property type="component" value="Unassembled WGS sequence"/>
</dbReference>
<dbReference type="EMBL" id="JABWUV010000019">
    <property type="protein sequence ID" value="KAF6286059.1"/>
    <property type="molecule type" value="Genomic_DNA"/>
</dbReference>
<evidence type="ECO:0000313" key="2">
    <source>
        <dbReference type="EMBL" id="KAF6286059.1"/>
    </source>
</evidence>